<accession>A0A2M4D772</accession>
<protein>
    <submittedName>
        <fullName evidence="2">Putative secreted protein</fullName>
    </submittedName>
</protein>
<keyword evidence="1" id="KW-0732">Signal</keyword>
<organism evidence="2">
    <name type="scientific">Anopheles darlingi</name>
    <name type="common">Mosquito</name>
    <dbReference type="NCBI Taxonomy" id="43151"/>
    <lineage>
        <taxon>Eukaryota</taxon>
        <taxon>Metazoa</taxon>
        <taxon>Ecdysozoa</taxon>
        <taxon>Arthropoda</taxon>
        <taxon>Hexapoda</taxon>
        <taxon>Insecta</taxon>
        <taxon>Pterygota</taxon>
        <taxon>Neoptera</taxon>
        <taxon>Endopterygota</taxon>
        <taxon>Diptera</taxon>
        <taxon>Nematocera</taxon>
        <taxon>Culicoidea</taxon>
        <taxon>Culicidae</taxon>
        <taxon>Anophelinae</taxon>
        <taxon>Anopheles</taxon>
    </lineage>
</organism>
<sequence length="72" mass="8142">MKMPMLMAMMLMMMMMMLLMTMFRHWLPLASSCSTPTVSPRMRPSVVPMLVVRTKMMAVDQVAASIGSLMVI</sequence>
<reference evidence="2" key="1">
    <citation type="submission" date="2018-01" db="EMBL/GenBank/DDBJ databases">
        <title>An insight into the sialome of Amazonian anophelines.</title>
        <authorList>
            <person name="Ribeiro J.M."/>
            <person name="Scarpassa V."/>
            <person name="Calvo E."/>
        </authorList>
    </citation>
    <scope>NUCLEOTIDE SEQUENCE</scope>
</reference>
<evidence type="ECO:0000256" key="1">
    <source>
        <dbReference type="SAM" id="SignalP"/>
    </source>
</evidence>
<proteinExistence type="predicted"/>
<dbReference type="AlphaFoldDB" id="A0A2M4D772"/>
<name>A0A2M4D772_ANODA</name>
<feature type="chain" id="PRO_5014708077" evidence="1">
    <location>
        <begin position="33"/>
        <end position="72"/>
    </location>
</feature>
<dbReference type="EMBL" id="GGFL01009208">
    <property type="protein sequence ID" value="MBW73386.1"/>
    <property type="molecule type" value="Transcribed_RNA"/>
</dbReference>
<evidence type="ECO:0000313" key="2">
    <source>
        <dbReference type="EMBL" id="MBW73386.1"/>
    </source>
</evidence>
<feature type="signal peptide" evidence="1">
    <location>
        <begin position="1"/>
        <end position="32"/>
    </location>
</feature>